<dbReference type="InParanoid" id="A0A1W5B9W0"/>
<dbReference type="AlphaFoldDB" id="A0A1W5B9W0"/>
<dbReference type="SMART" id="SM00664">
    <property type="entry name" value="DoH"/>
    <property type="match status" value="1"/>
</dbReference>
<accession>A0A1W5B9W0</accession>
<evidence type="ECO:0000313" key="4">
    <source>
        <dbReference type="Ensembl" id="ENSCINP00000030086.1"/>
    </source>
</evidence>
<dbReference type="PROSITE" id="PS50836">
    <property type="entry name" value="DOMON"/>
    <property type="match status" value="1"/>
</dbReference>
<dbReference type="EMBL" id="EAAA01001703">
    <property type="status" value="NOT_ANNOTATED_CDS"/>
    <property type="molecule type" value="Genomic_DNA"/>
</dbReference>
<feature type="chain" id="PRO_5014069110" evidence="2">
    <location>
        <begin position="18"/>
        <end position="277"/>
    </location>
</feature>
<evidence type="ECO:0000256" key="1">
    <source>
        <dbReference type="SAM" id="MobiDB-lite"/>
    </source>
</evidence>
<dbReference type="GeneTree" id="ENSGT00940000173999"/>
<feature type="region of interest" description="Disordered" evidence="1">
    <location>
        <begin position="199"/>
        <end position="231"/>
    </location>
</feature>
<keyword evidence="5" id="KW-1185">Reference proteome</keyword>
<evidence type="ECO:0000256" key="2">
    <source>
        <dbReference type="SAM" id="SignalP"/>
    </source>
</evidence>
<evidence type="ECO:0000313" key="5">
    <source>
        <dbReference type="Proteomes" id="UP000008144"/>
    </source>
</evidence>
<feature type="domain" description="DOMON" evidence="3">
    <location>
        <begin position="49"/>
        <end position="172"/>
    </location>
</feature>
<evidence type="ECO:0000259" key="3">
    <source>
        <dbReference type="PROSITE" id="PS50836"/>
    </source>
</evidence>
<dbReference type="GeneID" id="100184171"/>
<name>A0A1W5B9W0_CIOIN</name>
<accession>H2XKA4</accession>
<dbReference type="KEGG" id="cin:100184171"/>
<dbReference type="Proteomes" id="UP000008144">
    <property type="component" value="Chromosome 3"/>
</dbReference>
<dbReference type="Ensembl" id="ENSCINT00000031830.1">
    <property type="protein sequence ID" value="ENSCINP00000030086.1"/>
    <property type="gene ID" value="ENSCING00000023971.1"/>
</dbReference>
<protein>
    <submittedName>
        <fullName evidence="4">Uncharacterized LOC100184171</fullName>
    </submittedName>
</protein>
<gene>
    <name evidence="4" type="primary">LOC100184171</name>
</gene>
<sequence length="277" mass="29368">MISLYWMVATLFALAKCQTLVEPSQEDVISLTATGNGRTWIPTANCEPVCRNVTWERIGNMVKFTIVGGSAGYIAVAISSDTNMGPADDSYVCSRATPTSENLSLSSSYLTGHGPPVVVGPVSAENVVSTAIVNGEMECSFFRALGVTKTVETTPATWNIQTTNFNLLYAEGNLLADGSLTYHTHRFHTSQAFTLLPPQEPEETTAASTTTTMSPDINASTAGEPSNGTVTDHVPVVIPQTAATTIGIIENTTSDASGTVHSVLLMSLLTFFSCFII</sequence>
<organism evidence="4 5">
    <name type="scientific">Ciona intestinalis</name>
    <name type="common">Transparent sea squirt</name>
    <name type="synonym">Ascidia intestinalis</name>
    <dbReference type="NCBI Taxonomy" id="7719"/>
    <lineage>
        <taxon>Eukaryota</taxon>
        <taxon>Metazoa</taxon>
        <taxon>Chordata</taxon>
        <taxon>Tunicata</taxon>
        <taxon>Ascidiacea</taxon>
        <taxon>Phlebobranchia</taxon>
        <taxon>Cionidae</taxon>
        <taxon>Ciona</taxon>
    </lineage>
</organism>
<keyword evidence="2" id="KW-0732">Signal</keyword>
<reference evidence="5" key="1">
    <citation type="journal article" date="2002" name="Science">
        <title>The draft genome of Ciona intestinalis: insights into chordate and vertebrate origins.</title>
        <authorList>
            <person name="Dehal P."/>
            <person name="Satou Y."/>
            <person name="Campbell R.K."/>
            <person name="Chapman J."/>
            <person name="Degnan B."/>
            <person name="De Tomaso A."/>
            <person name="Davidson B."/>
            <person name="Di Gregorio A."/>
            <person name="Gelpke M."/>
            <person name="Goodstein D.M."/>
            <person name="Harafuji N."/>
            <person name="Hastings K.E."/>
            <person name="Ho I."/>
            <person name="Hotta K."/>
            <person name="Huang W."/>
            <person name="Kawashima T."/>
            <person name="Lemaire P."/>
            <person name="Martinez D."/>
            <person name="Meinertzhagen I.A."/>
            <person name="Necula S."/>
            <person name="Nonaka M."/>
            <person name="Putnam N."/>
            <person name="Rash S."/>
            <person name="Saiga H."/>
            <person name="Satake M."/>
            <person name="Terry A."/>
            <person name="Yamada L."/>
            <person name="Wang H.G."/>
            <person name="Awazu S."/>
            <person name="Azumi K."/>
            <person name="Boore J."/>
            <person name="Branno M."/>
            <person name="Chin-Bow S."/>
            <person name="DeSantis R."/>
            <person name="Doyle S."/>
            <person name="Francino P."/>
            <person name="Keys D.N."/>
            <person name="Haga S."/>
            <person name="Hayashi H."/>
            <person name="Hino K."/>
            <person name="Imai K.S."/>
            <person name="Inaba K."/>
            <person name="Kano S."/>
            <person name="Kobayashi K."/>
            <person name="Kobayashi M."/>
            <person name="Lee B.I."/>
            <person name="Makabe K.W."/>
            <person name="Manohar C."/>
            <person name="Matassi G."/>
            <person name="Medina M."/>
            <person name="Mochizuki Y."/>
            <person name="Mount S."/>
            <person name="Morishita T."/>
            <person name="Miura S."/>
            <person name="Nakayama A."/>
            <person name="Nishizaka S."/>
            <person name="Nomoto H."/>
            <person name="Ohta F."/>
            <person name="Oishi K."/>
            <person name="Rigoutsos I."/>
            <person name="Sano M."/>
            <person name="Sasaki A."/>
            <person name="Sasakura Y."/>
            <person name="Shoguchi E."/>
            <person name="Shin-i T."/>
            <person name="Spagnuolo A."/>
            <person name="Stainier D."/>
            <person name="Suzuki M.M."/>
            <person name="Tassy O."/>
            <person name="Takatori N."/>
            <person name="Tokuoka M."/>
            <person name="Yagi K."/>
            <person name="Yoshizaki F."/>
            <person name="Wada S."/>
            <person name="Zhang C."/>
            <person name="Hyatt P.D."/>
            <person name="Larimer F."/>
            <person name="Detter C."/>
            <person name="Doggett N."/>
            <person name="Glavina T."/>
            <person name="Hawkins T."/>
            <person name="Richardson P."/>
            <person name="Lucas S."/>
            <person name="Kohara Y."/>
            <person name="Levine M."/>
            <person name="Satoh N."/>
            <person name="Rokhsar D.S."/>
        </authorList>
    </citation>
    <scope>NUCLEOTIDE SEQUENCE [LARGE SCALE GENOMIC DNA]</scope>
</reference>
<proteinExistence type="predicted"/>
<feature type="signal peptide" evidence="2">
    <location>
        <begin position="1"/>
        <end position="17"/>
    </location>
</feature>
<feature type="compositionally biased region" description="Polar residues" evidence="1">
    <location>
        <begin position="213"/>
        <end position="230"/>
    </location>
</feature>
<reference evidence="4" key="3">
    <citation type="submission" date="2025-08" db="UniProtKB">
        <authorList>
            <consortium name="Ensembl"/>
        </authorList>
    </citation>
    <scope>IDENTIFICATION</scope>
</reference>
<dbReference type="InterPro" id="IPR005018">
    <property type="entry name" value="DOMON_domain"/>
</dbReference>
<reference evidence="4" key="4">
    <citation type="submission" date="2025-09" db="UniProtKB">
        <authorList>
            <consortium name="Ensembl"/>
        </authorList>
    </citation>
    <scope>IDENTIFICATION</scope>
</reference>
<reference evidence="4" key="2">
    <citation type="journal article" date="2008" name="Genome Biol.">
        <title>Improved genome assembly and evidence-based global gene model set for the chordate Ciona intestinalis: new insight into intron and operon populations.</title>
        <authorList>
            <person name="Satou Y."/>
            <person name="Mineta K."/>
            <person name="Ogasawara M."/>
            <person name="Sasakura Y."/>
            <person name="Shoguchi E."/>
            <person name="Ueno K."/>
            <person name="Yamada L."/>
            <person name="Matsumoto J."/>
            <person name="Wasserscheid J."/>
            <person name="Dewar K."/>
            <person name="Wiley G.B."/>
            <person name="Macmil S.L."/>
            <person name="Roe B.A."/>
            <person name="Zeller R.W."/>
            <person name="Hastings K.E."/>
            <person name="Lemaire P."/>
            <person name="Lindquist E."/>
            <person name="Endo T."/>
            <person name="Hotta K."/>
            <person name="Inaba K."/>
        </authorList>
    </citation>
    <scope>NUCLEOTIDE SEQUENCE [LARGE SCALE GENOMIC DNA]</scope>
    <source>
        <strain evidence="4">wild type</strain>
    </source>
</reference>
<dbReference type="RefSeq" id="XP_002130811.1">
    <property type="nucleotide sequence ID" value="XM_002130775.4"/>
</dbReference>